<accession>A0A4S8INC2</accession>
<proteinExistence type="predicted"/>
<gene>
    <name evidence="1" type="ORF">C4D60_Mb06t16020</name>
</gene>
<dbReference type="EMBL" id="PYDT01000009">
    <property type="protein sequence ID" value="THU50053.1"/>
    <property type="molecule type" value="Genomic_DNA"/>
</dbReference>
<dbReference type="PANTHER" id="PTHR35304">
    <property type="entry name" value="OS05G0120300 PROTEIN-RELATED"/>
    <property type="match status" value="1"/>
</dbReference>
<dbReference type="AlphaFoldDB" id="A0A4S8INC2"/>
<evidence type="ECO:0000313" key="1">
    <source>
        <dbReference type="EMBL" id="THU50053.1"/>
    </source>
</evidence>
<name>A0A4S8INC2_MUSBA</name>
<dbReference type="PANTHER" id="PTHR35304:SF1">
    <property type="entry name" value="OS05G0120300 PROTEIN"/>
    <property type="match status" value="1"/>
</dbReference>
<dbReference type="Proteomes" id="UP000317650">
    <property type="component" value="Chromosome 6"/>
</dbReference>
<evidence type="ECO:0000313" key="2">
    <source>
        <dbReference type="Proteomes" id="UP000317650"/>
    </source>
</evidence>
<protein>
    <submittedName>
        <fullName evidence="1">Uncharacterized protein</fullName>
    </submittedName>
</protein>
<keyword evidence="2" id="KW-1185">Reference proteome</keyword>
<comment type="caution">
    <text evidence="1">The sequence shown here is derived from an EMBL/GenBank/DDBJ whole genome shotgun (WGS) entry which is preliminary data.</text>
</comment>
<reference evidence="1 2" key="1">
    <citation type="journal article" date="2019" name="Nat. Plants">
        <title>Genome sequencing of Musa balbisiana reveals subgenome evolution and function divergence in polyploid bananas.</title>
        <authorList>
            <person name="Yao X."/>
        </authorList>
    </citation>
    <scope>NUCLEOTIDE SEQUENCE [LARGE SCALE GENOMIC DNA]</scope>
    <source>
        <strain evidence="2">cv. DH-PKW</strain>
        <tissue evidence="1">Leaves</tissue>
    </source>
</reference>
<organism evidence="1 2">
    <name type="scientific">Musa balbisiana</name>
    <name type="common">Banana</name>
    <dbReference type="NCBI Taxonomy" id="52838"/>
    <lineage>
        <taxon>Eukaryota</taxon>
        <taxon>Viridiplantae</taxon>
        <taxon>Streptophyta</taxon>
        <taxon>Embryophyta</taxon>
        <taxon>Tracheophyta</taxon>
        <taxon>Spermatophyta</taxon>
        <taxon>Magnoliopsida</taxon>
        <taxon>Liliopsida</taxon>
        <taxon>Zingiberales</taxon>
        <taxon>Musaceae</taxon>
        <taxon>Musa</taxon>
    </lineage>
</organism>
<sequence length="149" mass="17277">MSSGCKSSVSCVDARRPARPTYVNLYRWPESDAQFVKSMTGGRDERVGDDNLVDGRRRWSPSPRVVDSYSCRQMYLRSYTFSKEETATEKARQCLGKAKRRAAIIYLIPSYKFFQVKLVFQIDSQHKLPNLSDELGHDYDKRRKNSSIH</sequence>